<name>A0A5D4TZP6_9BACI</name>
<evidence type="ECO:0000313" key="1">
    <source>
        <dbReference type="EMBL" id="TYS85915.1"/>
    </source>
</evidence>
<dbReference type="Proteomes" id="UP000324269">
    <property type="component" value="Unassembled WGS sequence"/>
</dbReference>
<reference evidence="1 2" key="1">
    <citation type="submission" date="2019-08" db="EMBL/GenBank/DDBJ databases">
        <title>Bacillus genomes from the desert of Cuatro Cienegas, Coahuila.</title>
        <authorList>
            <person name="Olmedo-Alvarez G."/>
        </authorList>
    </citation>
    <scope>NUCLEOTIDE SEQUENCE [LARGE SCALE GENOMIC DNA]</scope>
    <source>
        <strain evidence="1 2">CH87b_3T</strain>
    </source>
</reference>
<keyword evidence="1" id="KW-0282">Flagellum</keyword>
<dbReference type="Pfam" id="PF12611">
    <property type="entry name" value="Flagellar_put"/>
    <property type="match status" value="1"/>
</dbReference>
<dbReference type="InterPro" id="IPR013367">
    <property type="entry name" value="Flagellar_put"/>
</dbReference>
<evidence type="ECO:0000313" key="2">
    <source>
        <dbReference type="Proteomes" id="UP000324269"/>
    </source>
</evidence>
<proteinExistence type="predicted"/>
<dbReference type="AlphaFoldDB" id="A0A5D4TZP6"/>
<protein>
    <submittedName>
        <fullName evidence="1">Flagellar protein</fullName>
    </submittedName>
</protein>
<keyword evidence="1" id="KW-0966">Cell projection</keyword>
<organism evidence="1 2">
    <name type="scientific">Rossellomorea aquimaris</name>
    <dbReference type="NCBI Taxonomy" id="189382"/>
    <lineage>
        <taxon>Bacteria</taxon>
        <taxon>Bacillati</taxon>
        <taxon>Bacillota</taxon>
        <taxon>Bacilli</taxon>
        <taxon>Bacillales</taxon>
        <taxon>Bacillaceae</taxon>
        <taxon>Rossellomorea</taxon>
    </lineage>
</organism>
<dbReference type="RefSeq" id="WP_148968743.1">
    <property type="nucleotide sequence ID" value="NZ_JBNIKW010000010.1"/>
</dbReference>
<dbReference type="EMBL" id="VTEZ01000003">
    <property type="protein sequence ID" value="TYS85915.1"/>
    <property type="molecule type" value="Genomic_DNA"/>
</dbReference>
<sequence length="128" mass="13999">MEKTFFHRSPQPIAPINKTKAISKPSSASSFAAQLNSAIQHVPHIQISKHAKVRMEQRGISISPQTWEKIGEKMNEAKTKGVGDSLVILKDAALIVSAKNKTVITALDRDEAHSQIFTNINGTILIDS</sequence>
<accession>A0A5D4TZP6</accession>
<gene>
    <name evidence="1" type="ORF">FZC85_13180</name>
</gene>
<dbReference type="OrthoDB" id="165650at2"/>
<comment type="caution">
    <text evidence="1">The sequence shown here is derived from an EMBL/GenBank/DDBJ whole genome shotgun (WGS) entry which is preliminary data.</text>
</comment>
<keyword evidence="1" id="KW-0969">Cilium</keyword>
<dbReference type="NCBIfam" id="TIGR02530">
    <property type="entry name" value="flg_new"/>
    <property type="match status" value="1"/>
</dbReference>